<dbReference type="STRING" id="63057.A0A2P5AKV7"/>
<evidence type="ECO:0000313" key="2">
    <source>
        <dbReference type="EMBL" id="PON37164.1"/>
    </source>
</evidence>
<dbReference type="EMBL" id="JXTC01000799">
    <property type="protein sequence ID" value="PON37164.1"/>
    <property type="molecule type" value="Genomic_DNA"/>
</dbReference>
<dbReference type="AlphaFoldDB" id="A0A2P5AKV7"/>
<dbReference type="Proteomes" id="UP000237000">
    <property type="component" value="Unassembled WGS sequence"/>
</dbReference>
<protein>
    <submittedName>
        <fullName evidence="2">Uncharacterized protein</fullName>
    </submittedName>
</protein>
<accession>A0A2P5AKV7</accession>
<feature type="compositionally biased region" description="Low complexity" evidence="1">
    <location>
        <begin position="504"/>
        <end position="515"/>
    </location>
</feature>
<feature type="region of interest" description="Disordered" evidence="1">
    <location>
        <begin position="504"/>
        <end position="524"/>
    </location>
</feature>
<name>A0A2P5AKV7_TREOI</name>
<proteinExistence type="predicted"/>
<keyword evidence="3" id="KW-1185">Reference proteome</keyword>
<evidence type="ECO:0000256" key="1">
    <source>
        <dbReference type="SAM" id="MobiDB-lite"/>
    </source>
</evidence>
<comment type="caution">
    <text evidence="2">The sequence shown here is derived from an EMBL/GenBank/DDBJ whole genome shotgun (WGS) entry which is preliminary data.</text>
</comment>
<dbReference type="OrthoDB" id="1852000at2759"/>
<sequence length="539" mass="59323">MMAGKGGSSSSGGGGGGGGSGVGGGRVTRRNLLGLPRHQLIAQEKQQQLQQQRQQYQHQQQQQRRLTRSPSPLPLPLPPPTPPPDTTDSLNVFVNYDGRWDDEGCYVDFKMTGILVSMNTTYHGLLELLFKELKMKPSEHTITVQYQVVKGSPPITIVSDSGVLFYLELKKKDPVLTGFPLCIVVENKPMTIMTERLVEKNNHPLPINYVQTSEQLNETIYRDEQDQSNHLNMLASATNSDHWQVQSGQDREDGYGELQPYKKRQKRYAIKFKSCAREIIPAFIAAARSYGKEDFEYYMKQLDNVDVGIRAYLAEAGNEKWSRAFFSAGRYSMMTANITESLNIDDAKTREMPVATLVEWLTRWLHKWFTEKRSEAESTVTVLAAATEKVLRDNQVASLPLSVCLPTYIFLLGKPGENTSVCVADEGKSGECTSVCVADAGKSRENTSVCVVDAGKSGENTSVCMADAGKSGDNTAACVADEGKSGDNTSICIADEGKSGDNTSFSFPLSSSSTSAVDSKENGGVDISEHRIRKKMEVY</sequence>
<feature type="compositionally biased region" description="Gly residues" evidence="1">
    <location>
        <begin position="1"/>
        <end position="26"/>
    </location>
</feature>
<reference evidence="3" key="1">
    <citation type="submission" date="2016-06" db="EMBL/GenBank/DDBJ databases">
        <title>Parallel loss of symbiosis genes in relatives of nitrogen-fixing non-legume Parasponia.</title>
        <authorList>
            <person name="Van Velzen R."/>
            <person name="Holmer R."/>
            <person name="Bu F."/>
            <person name="Rutten L."/>
            <person name="Van Zeijl A."/>
            <person name="Liu W."/>
            <person name="Santuari L."/>
            <person name="Cao Q."/>
            <person name="Sharma T."/>
            <person name="Shen D."/>
            <person name="Roswanjaya Y."/>
            <person name="Wardhani T."/>
            <person name="Kalhor M.S."/>
            <person name="Jansen J."/>
            <person name="Van den Hoogen J."/>
            <person name="Gungor B."/>
            <person name="Hartog M."/>
            <person name="Hontelez J."/>
            <person name="Verver J."/>
            <person name="Yang W.-C."/>
            <person name="Schijlen E."/>
            <person name="Repin R."/>
            <person name="Schilthuizen M."/>
            <person name="Schranz E."/>
            <person name="Heidstra R."/>
            <person name="Miyata K."/>
            <person name="Fedorova E."/>
            <person name="Kohlen W."/>
            <person name="Bisseling T."/>
            <person name="Smit S."/>
            <person name="Geurts R."/>
        </authorList>
    </citation>
    <scope>NUCLEOTIDE SEQUENCE [LARGE SCALE GENOMIC DNA]</scope>
    <source>
        <strain evidence="3">cv. RG33-2</strain>
    </source>
</reference>
<dbReference type="InParanoid" id="A0A2P5AKV7"/>
<evidence type="ECO:0000313" key="3">
    <source>
        <dbReference type="Proteomes" id="UP000237000"/>
    </source>
</evidence>
<feature type="region of interest" description="Disordered" evidence="1">
    <location>
        <begin position="1"/>
        <end position="89"/>
    </location>
</feature>
<feature type="compositionally biased region" description="Low complexity" evidence="1">
    <location>
        <begin position="39"/>
        <end position="70"/>
    </location>
</feature>
<gene>
    <name evidence="2" type="ORF">TorRG33x02_347980</name>
</gene>
<feature type="compositionally biased region" description="Pro residues" evidence="1">
    <location>
        <begin position="71"/>
        <end position="85"/>
    </location>
</feature>
<organism evidence="2 3">
    <name type="scientific">Trema orientale</name>
    <name type="common">Charcoal tree</name>
    <name type="synonym">Celtis orientalis</name>
    <dbReference type="NCBI Taxonomy" id="63057"/>
    <lineage>
        <taxon>Eukaryota</taxon>
        <taxon>Viridiplantae</taxon>
        <taxon>Streptophyta</taxon>
        <taxon>Embryophyta</taxon>
        <taxon>Tracheophyta</taxon>
        <taxon>Spermatophyta</taxon>
        <taxon>Magnoliopsida</taxon>
        <taxon>eudicotyledons</taxon>
        <taxon>Gunneridae</taxon>
        <taxon>Pentapetalae</taxon>
        <taxon>rosids</taxon>
        <taxon>fabids</taxon>
        <taxon>Rosales</taxon>
        <taxon>Cannabaceae</taxon>
        <taxon>Trema</taxon>
    </lineage>
</organism>